<proteinExistence type="predicted"/>
<name>A0ABV7Q3R2_9ACTN</name>
<evidence type="ECO:0000313" key="2">
    <source>
        <dbReference type="Proteomes" id="UP001595712"/>
    </source>
</evidence>
<dbReference type="EMBL" id="JBHRWO010000021">
    <property type="protein sequence ID" value="MFC3495460.1"/>
    <property type="molecule type" value="Genomic_DNA"/>
</dbReference>
<organism evidence="1 2">
    <name type="scientific">Glycomyces rhizosphaerae</name>
    <dbReference type="NCBI Taxonomy" id="2054422"/>
    <lineage>
        <taxon>Bacteria</taxon>
        <taxon>Bacillati</taxon>
        <taxon>Actinomycetota</taxon>
        <taxon>Actinomycetes</taxon>
        <taxon>Glycomycetales</taxon>
        <taxon>Glycomycetaceae</taxon>
        <taxon>Glycomyces</taxon>
    </lineage>
</organism>
<dbReference type="RefSeq" id="WP_387980080.1">
    <property type="nucleotide sequence ID" value="NZ_JBHRWO010000021.1"/>
</dbReference>
<protein>
    <submittedName>
        <fullName evidence="1">Uncharacterized protein</fullName>
    </submittedName>
</protein>
<comment type="caution">
    <text evidence="1">The sequence shown here is derived from an EMBL/GenBank/DDBJ whole genome shotgun (WGS) entry which is preliminary data.</text>
</comment>
<keyword evidence="2" id="KW-1185">Reference proteome</keyword>
<reference evidence="2" key="1">
    <citation type="journal article" date="2019" name="Int. J. Syst. Evol. Microbiol.">
        <title>The Global Catalogue of Microorganisms (GCM) 10K type strain sequencing project: providing services to taxonomists for standard genome sequencing and annotation.</title>
        <authorList>
            <consortium name="The Broad Institute Genomics Platform"/>
            <consortium name="The Broad Institute Genome Sequencing Center for Infectious Disease"/>
            <person name="Wu L."/>
            <person name="Ma J."/>
        </authorList>
    </citation>
    <scope>NUCLEOTIDE SEQUENCE [LARGE SCALE GENOMIC DNA]</scope>
    <source>
        <strain evidence="2">CGMCC 4.7396</strain>
    </source>
</reference>
<gene>
    <name evidence="1" type="ORF">ACFO8M_23500</name>
</gene>
<accession>A0ABV7Q3R2</accession>
<evidence type="ECO:0000313" key="1">
    <source>
        <dbReference type="EMBL" id="MFC3495460.1"/>
    </source>
</evidence>
<sequence length="134" mass="14161">MPTPITNNYYSSNEGVIIEGDVTESYVVGQAEQVVQIGQVQTSPAFTELASIIEKIHQQVNRLGLDPNIQVPAVGALAAVADTLATPEPNETAIHGGLRYFYSIIEPVVGGLGGIPRDALEFATGLLELVSKVS</sequence>
<dbReference type="Proteomes" id="UP001595712">
    <property type="component" value="Unassembled WGS sequence"/>
</dbReference>